<reference evidence="2" key="1">
    <citation type="submission" date="2022-11" db="UniProtKB">
        <authorList>
            <consortium name="WormBaseParasite"/>
        </authorList>
    </citation>
    <scope>IDENTIFICATION</scope>
</reference>
<evidence type="ECO:0000313" key="2">
    <source>
        <dbReference type="WBParaSite" id="PS1159_v2.g3499.t1"/>
    </source>
</evidence>
<protein>
    <submittedName>
        <fullName evidence="2">Cation-transporting P-type ATPase N-terminal domain-containing protein</fullName>
    </submittedName>
</protein>
<accession>A0AC35GBH7</accession>
<dbReference type="Proteomes" id="UP000887580">
    <property type="component" value="Unplaced"/>
</dbReference>
<sequence>MGEEITVDELKTLMTFRKDEGKEMINTKYGGVEELCKKLNADLQNGISNKEESLKHRRDKFGANEIPPQPIKSFFALAWEALQDTTLIILILSAAVSLILSFYKPPDDGTNDIVDEFEQETTQWIEGAAILISVVVVVLVTALNDYTKERQFR</sequence>
<dbReference type="WBParaSite" id="PS1159_v2.g3499.t1">
    <property type="protein sequence ID" value="PS1159_v2.g3499.t1"/>
    <property type="gene ID" value="PS1159_v2.g3499"/>
</dbReference>
<organism evidence="1 2">
    <name type="scientific">Panagrolaimus sp. PS1159</name>
    <dbReference type="NCBI Taxonomy" id="55785"/>
    <lineage>
        <taxon>Eukaryota</taxon>
        <taxon>Metazoa</taxon>
        <taxon>Ecdysozoa</taxon>
        <taxon>Nematoda</taxon>
        <taxon>Chromadorea</taxon>
        <taxon>Rhabditida</taxon>
        <taxon>Tylenchina</taxon>
        <taxon>Panagrolaimomorpha</taxon>
        <taxon>Panagrolaimoidea</taxon>
        <taxon>Panagrolaimidae</taxon>
        <taxon>Panagrolaimus</taxon>
    </lineage>
</organism>
<name>A0AC35GBH7_9BILA</name>
<evidence type="ECO:0000313" key="1">
    <source>
        <dbReference type="Proteomes" id="UP000887580"/>
    </source>
</evidence>
<proteinExistence type="predicted"/>